<evidence type="ECO:0000313" key="3">
    <source>
        <dbReference type="EMBL" id="OWK28112.1"/>
    </source>
</evidence>
<keyword evidence="4" id="KW-1185">Reference proteome</keyword>
<gene>
    <name evidence="3" type="ORF">SPDO_29450</name>
</gene>
<dbReference type="RefSeq" id="WP_088368259.1">
    <property type="nucleotide sequence ID" value="NZ_NBBI01000007.1"/>
</dbReference>
<organism evidence="3 4">
    <name type="scientific">Sphingomonas dokdonensis</name>
    <dbReference type="NCBI Taxonomy" id="344880"/>
    <lineage>
        <taxon>Bacteria</taxon>
        <taxon>Pseudomonadati</taxon>
        <taxon>Pseudomonadota</taxon>
        <taxon>Alphaproteobacteria</taxon>
        <taxon>Sphingomonadales</taxon>
        <taxon>Sphingomonadaceae</taxon>
        <taxon>Sphingomonas</taxon>
    </lineage>
</organism>
<protein>
    <submittedName>
        <fullName evidence="3">Uncharacterized protein</fullName>
    </submittedName>
</protein>
<feature type="signal peptide" evidence="2">
    <location>
        <begin position="1"/>
        <end position="22"/>
    </location>
</feature>
<sequence>MRITTMFATVAAAGLLTTAAGAQSTAGGGAAASTPQGSVAGGESVGTMRKGQDKRTDRMSRRDQRQMGSSSSTYGAGSTYTDRNRATGAVAAGGTATGSGATASGTSIDAYGSTDRNGSTGEVYGDSSATADTPRN</sequence>
<accession>A0A245ZEE5</accession>
<dbReference type="Proteomes" id="UP000197290">
    <property type="component" value="Unassembled WGS sequence"/>
</dbReference>
<feature type="compositionally biased region" description="Low complexity" evidence="1">
    <location>
        <begin position="68"/>
        <end position="107"/>
    </location>
</feature>
<dbReference type="AlphaFoldDB" id="A0A245ZEE5"/>
<dbReference type="EMBL" id="NBBI01000007">
    <property type="protein sequence ID" value="OWK28112.1"/>
    <property type="molecule type" value="Genomic_DNA"/>
</dbReference>
<feature type="compositionally biased region" description="Basic and acidic residues" evidence="1">
    <location>
        <begin position="50"/>
        <end position="65"/>
    </location>
</feature>
<keyword evidence="2" id="KW-0732">Signal</keyword>
<name>A0A245ZEE5_9SPHN</name>
<proteinExistence type="predicted"/>
<feature type="compositionally biased region" description="Polar residues" evidence="1">
    <location>
        <begin position="127"/>
        <end position="136"/>
    </location>
</feature>
<evidence type="ECO:0000256" key="1">
    <source>
        <dbReference type="SAM" id="MobiDB-lite"/>
    </source>
</evidence>
<reference evidence="3 4" key="1">
    <citation type="submission" date="2017-03" db="EMBL/GenBank/DDBJ databases">
        <title>Genome sequence of Sphingomonas dokdonensis DSM 21029.</title>
        <authorList>
            <person name="Poehlein A."/>
            <person name="Wuebbeler J.H."/>
            <person name="Steinbuechel A."/>
            <person name="Daniel R."/>
        </authorList>
    </citation>
    <scope>NUCLEOTIDE SEQUENCE [LARGE SCALE GENOMIC DNA]</scope>
    <source>
        <strain evidence="3 4">DSM 21029</strain>
    </source>
</reference>
<evidence type="ECO:0000313" key="4">
    <source>
        <dbReference type="Proteomes" id="UP000197290"/>
    </source>
</evidence>
<dbReference type="OrthoDB" id="7478713at2"/>
<comment type="caution">
    <text evidence="3">The sequence shown here is derived from an EMBL/GenBank/DDBJ whole genome shotgun (WGS) entry which is preliminary data.</text>
</comment>
<feature type="chain" id="PRO_5013077455" evidence="2">
    <location>
        <begin position="23"/>
        <end position="136"/>
    </location>
</feature>
<feature type="region of interest" description="Disordered" evidence="1">
    <location>
        <begin position="25"/>
        <end position="136"/>
    </location>
</feature>
<evidence type="ECO:0000256" key="2">
    <source>
        <dbReference type="SAM" id="SignalP"/>
    </source>
</evidence>